<dbReference type="KEGG" id="ovi:T265_12410"/>
<dbReference type="RefSeq" id="XP_009178273.1">
    <property type="nucleotide sequence ID" value="XM_009180009.1"/>
</dbReference>
<feature type="non-terminal residue" evidence="1">
    <location>
        <position position="1"/>
    </location>
</feature>
<organism evidence="1 2">
    <name type="scientific">Opisthorchis viverrini</name>
    <name type="common">Southeast Asian liver fluke</name>
    <dbReference type="NCBI Taxonomy" id="6198"/>
    <lineage>
        <taxon>Eukaryota</taxon>
        <taxon>Metazoa</taxon>
        <taxon>Spiralia</taxon>
        <taxon>Lophotrochozoa</taxon>
        <taxon>Platyhelminthes</taxon>
        <taxon>Trematoda</taxon>
        <taxon>Digenea</taxon>
        <taxon>Opisthorchiida</taxon>
        <taxon>Opisthorchiata</taxon>
        <taxon>Opisthorchiidae</taxon>
        <taxon>Opisthorchis</taxon>
    </lineage>
</organism>
<evidence type="ECO:0000313" key="2">
    <source>
        <dbReference type="Proteomes" id="UP000054324"/>
    </source>
</evidence>
<feature type="non-terminal residue" evidence="1">
    <location>
        <position position="38"/>
    </location>
</feature>
<reference evidence="1 2" key="1">
    <citation type="submission" date="2013-11" db="EMBL/GenBank/DDBJ databases">
        <title>Opisthorchis viverrini - life in the bile duct.</title>
        <authorList>
            <person name="Young N.D."/>
            <person name="Nagarajan N."/>
            <person name="Lin S.J."/>
            <person name="Korhonen P.K."/>
            <person name="Jex A.R."/>
            <person name="Hall R.S."/>
            <person name="Safavi-Hemami H."/>
            <person name="Kaewkong W."/>
            <person name="Bertrand D."/>
            <person name="Gao S."/>
            <person name="Seet Q."/>
            <person name="Wongkham S."/>
            <person name="Teh B.T."/>
            <person name="Wongkham C."/>
            <person name="Intapan P.M."/>
            <person name="Maleewong W."/>
            <person name="Yang X."/>
            <person name="Hu M."/>
            <person name="Wang Z."/>
            <person name="Hofmann A."/>
            <person name="Sternberg P.W."/>
            <person name="Tan P."/>
            <person name="Wang J."/>
            <person name="Gasser R.B."/>
        </authorList>
    </citation>
    <scope>NUCLEOTIDE SEQUENCE [LARGE SCALE GENOMIC DNA]</scope>
</reference>
<keyword evidence="2" id="KW-1185">Reference proteome</keyword>
<dbReference type="CTD" id="20326578"/>
<dbReference type="EMBL" id="KL627495">
    <property type="protein sequence ID" value="KER17980.1"/>
    <property type="molecule type" value="Genomic_DNA"/>
</dbReference>
<gene>
    <name evidence="1" type="ORF">T265_12410</name>
</gene>
<protein>
    <submittedName>
        <fullName evidence="1">Uncharacterized protein</fullName>
    </submittedName>
</protein>
<dbReference type="AlphaFoldDB" id="A0A074Z3P7"/>
<sequence length="38" mass="4283">WEKEPEQEEYAVHVAPVGPVEPVELRPLLSAEPESDLL</sequence>
<name>A0A074Z3P7_OPIVI</name>
<evidence type="ECO:0000313" key="1">
    <source>
        <dbReference type="EMBL" id="KER17980.1"/>
    </source>
</evidence>
<proteinExistence type="predicted"/>
<accession>A0A074Z3P7</accession>
<dbReference type="Proteomes" id="UP000054324">
    <property type="component" value="Unassembled WGS sequence"/>
</dbReference>
<dbReference type="GeneID" id="20326578"/>